<organism evidence="1 2">
    <name type="scientific">Paraglomus brasilianum</name>
    <dbReference type="NCBI Taxonomy" id="144538"/>
    <lineage>
        <taxon>Eukaryota</taxon>
        <taxon>Fungi</taxon>
        <taxon>Fungi incertae sedis</taxon>
        <taxon>Mucoromycota</taxon>
        <taxon>Glomeromycotina</taxon>
        <taxon>Glomeromycetes</taxon>
        <taxon>Paraglomerales</taxon>
        <taxon>Paraglomeraceae</taxon>
        <taxon>Paraglomus</taxon>
    </lineage>
</organism>
<proteinExistence type="predicted"/>
<feature type="non-terminal residue" evidence="1">
    <location>
        <position position="1"/>
    </location>
</feature>
<reference evidence="1" key="1">
    <citation type="submission" date="2021-06" db="EMBL/GenBank/DDBJ databases">
        <authorList>
            <person name="Kallberg Y."/>
            <person name="Tangrot J."/>
            <person name="Rosling A."/>
        </authorList>
    </citation>
    <scope>NUCLEOTIDE SEQUENCE</scope>
    <source>
        <strain evidence="1">BR232B</strain>
    </source>
</reference>
<protein>
    <submittedName>
        <fullName evidence="1">7231_t:CDS:1</fullName>
    </submittedName>
</protein>
<dbReference type="Proteomes" id="UP000789739">
    <property type="component" value="Unassembled WGS sequence"/>
</dbReference>
<accession>A0A9N9HDI8</accession>
<evidence type="ECO:0000313" key="2">
    <source>
        <dbReference type="Proteomes" id="UP000789739"/>
    </source>
</evidence>
<comment type="caution">
    <text evidence="1">The sequence shown here is derived from an EMBL/GenBank/DDBJ whole genome shotgun (WGS) entry which is preliminary data.</text>
</comment>
<dbReference type="AlphaFoldDB" id="A0A9N9HDI8"/>
<gene>
    <name evidence="1" type="ORF">PBRASI_LOCUS11728</name>
</gene>
<keyword evidence="2" id="KW-1185">Reference proteome</keyword>
<dbReference type="EMBL" id="CAJVPI010006618">
    <property type="protein sequence ID" value="CAG8679536.1"/>
    <property type="molecule type" value="Genomic_DNA"/>
</dbReference>
<evidence type="ECO:0000313" key="1">
    <source>
        <dbReference type="EMBL" id="CAG8679536.1"/>
    </source>
</evidence>
<sequence>DFREILFGIKLSDREKALLRVYLAKGLLQESIFKELETRGIRRMNLKIVIKIFFFQYETAFMTLSGEKDVQRSQSEKKDQESQGA</sequence>
<name>A0A9N9HDI8_9GLOM</name>